<protein>
    <recommendedName>
        <fullName evidence="4">Putative glutamine transport system permease protein GlnP</fullName>
    </recommendedName>
</protein>
<keyword evidence="9 11" id="KW-1133">Transmembrane helix</keyword>
<dbReference type="AlphaFoldDB" id="A0A5S9NCJ5"/>
<comment type="similarity">
    <text evidence="3">Belongs to the binding-protein-dependent transport system permease family. HisMQ subfamily.</text>
</comment>
<dbReference type="Pfam" id="PF00528">
    <property type="entry name" value="BPD_transp_1"/>
    <property type="match status" value="1"/>
</dbReference>
<dbReference type="PANTHER" id="PTHR30614">
    <property type="entry name" value="MEMBRANE COMPONENT OF AMINO ACID ABC TRANSPORTER"/>
    <property type="match status" value="1"/>
</dbReference>
<dbReference type="EMBL" id="CACSAS010000001">
    <property type="protein sequence ID" value="CAA0086034.1"/>
    <property type="molecule type" value="Genomic_DNA"/>
</dbReference>
<dbReference type="InterPro" id="IPR000515">
    <property type="entry name" value="MetI-like"/>
</dbReference>
<evidence type="ECO:0000256" key="10">
    <source>
        <dbReference type="ARBA" id="ARBA00023136"/>
    </source>
</evidence>
<dbReference type="GO" id="GO:0043190">
    <property type="term" value="C:ATP-binding cassette (ABC) transporter complex"/>
    <property type="evidence" value="ECO:0007669"/>
    <property type="project" value="InterPro"/>
</dbReference>
<dbReference type="Gene3D" id="1.10.3720.10">
    <property type="entry name" value="MetI-like"/>
    <property type="match status" value="1"/>
</dbReference>
<dbReference type="GO" id="GO:0006865">
    <property type="term" value="P:amino acid transport"/>
    <property type="evidence" value="ECO:0007669"/>
    <property type="project" value="UniProtKB-KW"/>
</dbReference>
<evidence type="ECO:0000256" key="2">
    <source>
        <dbReference type="ARBA" id="ARBA00004429"/>
    </source>
</evidence>
<evidence type="ECO:0000256" key="3">
    <source>
        <dbReference type="ARBA" id="ARBA00010072"/>
    </source>
</evidence>
<evidence type="ECO:0000256" key="5">
    <source>
        <dbReference type="ARBA" id="ARBA00022448"/>
    </source>
</evidence>
<name>A0A5S9NCJ5_9HYPH</name>
<sequence length="223" mass="24497">MIADRIASWWEGFAPYVPGFAQASWLVIVLSLLAILVSWGCGLLAALGKVSRFAALRQASHFYIWFVRGTPTLIQIFIIYFGLPQLGLRLSPFVAGVVALGINGGAYVAEIVRAGLSAIPKGQTESAQALGMGRWQMMSRIILPQVFRVILPPVTNEAITMVKNTSLLSTITVVELTLYSQTIIATTFRPFEFYIATALIYLLMTTLISQAAGRLERHYARSL</sequence>
<gene>
    <name evidence="13" type="primary">yecS_2</name>
    <name evidence="13" type="ORF">STARVERO_00132</name>
</gene>
<accession>A0A5S9NCJ5</accession>
<keyword evidence="5 11" id="KW-0813">Transport</keyword>
<feature type="domain" description="ABC transmembrane type-1" evidence="12">
    <location>
        <begin position="24"/>
        <end position="212"/>
    </location>
</feature>
<dbReference type="SUPFAM" id="SSF161098">
    <property type="entry name" value="MetI-like"/>
    <property type="match status" value="1"/>
</dbReference>
<evidence type="ECO:0000313" key="13">
    <source>
        <dbReference type="EMBL" id="CAA0086034.1"/>
    </source>
</evidence>
<feature type="transmembrane region" description="Helical" evidence="11">
    <location>
        <begin position="62"/>
        <end position="81"/>
    </location>
</feature>
<reference evidence="13 14" key="1">
    <citation type="submission" date="2019-12" db="EMBL/GenBank/DDBJ databases">
        <authorList>
            <person name="Reyes-Prieto M."/>
        </authorList>
    </citation>
    <scope>NUCLEOTIDE SEQUENCE [LARGE SCALE GENOMIC DNA]</scope>
    <source>
        <strain evidence="13">HF14-78462</strain>
    </source>
</reference>
<dbReference type="GO" id="GO:0022857">
    <property type="term" value="F:transmembrane transporter activity"/>
    <property type="evidence" value="ECO:0007669"/>
    <property type="project" value="InterPro"/>
</dbReference>
<dbReference type="InterPro" id="IPR035906">
    <property type="entry name" value="MetI-like_sf"/>
</dbReference>
<comment type="subcellular location">
    <subcellularLocation>
        <location evidence="2">Cell inner membrane</location>
        <topology evidence="2">Multi-pass membrane protein</topology>
    </subcellularLocation>
    <subcellularLocation>
        <location evidence="11">Cell membrane</location>
        <topology evidence="11">Multi-pass membrane protein</topology>
    </subcellularLocation>
</comment>
<evidence type="ECO:0000256" key="6">
    <source>
        <dbReference type="ARBA" id="ARBA00022475"/>
    </source>
</evidence>
<keyword evidence="10 11" id="KW-0472">Membrane</keyword>
<comment type="function">
    <text evidence="1">Part of the binding-protein-dependent transport system for glutamine; probably responsible for the translocation of the substrate across the membrane.</text>
</comment>
<dbReference type="InterPro" id="IPR043429">
    <property type="entry name" value="ArtM/GltK/GlnP/TcyL/YhdX-like"/>
</dbReference>
<dbReference type="PANTHER" id="PTHR30614:SF20">
    <property type="entry name" value="GLUTAMINE TRANSPORT SYSTEM PERMEASE PROTEIN GLNP"/>
    <property type="match status" value="1"/>
</dbReference>
<evidence type="ECO:0000256" key="9">
    <source>
        <dbReference type="ARBA" id="ARBA00022989"/>
    </source>
</evidence>
<evidence type="ECO:0000313" key="14">
    <source>
        <dbReference type="Proteomes" id="UP000433050"/>
    </source>
</evidence>
<keyword evidence="7 11" id="KW-0812">Transmembrane</keyword>
<keyword evidence="14" id="KW-1185">Reference proteome</keyword>
<evidence type="ECO:0000256" key="8">
    <source>
        <dbReference type="ARBA" id="ARBA00022970"/>
    </source>
</evidence>
<dbReference type="PROSITE" id="PS50928">
    <property type="entry name" value="ABC_TM1"/>
    <property type="match status" value="1"/>
</dbReference>
<evidence type="ECO:0000256" key="1">
    <source>
        <dbReference type="ARBA" id="ARBA00003159"/>
    </source>
</evidence>
<proteinExistence type="inferred from homology"/>
<evidence type="ECO:0000256" key="11">
    <source>
        <dbReference type="RuleBase" id="RU363032"/>
    </source>
</evidence>
<keyword evidence="8" id="KW-0029">Amino-acid transport</keyword>
<feature type="transmembrane region" description="Helical" evidence="11">
    <location>
        <begin position="25"/>
        <end position="50"/>
    </location>
</feature>
<dbReference type="NCBIfam" id="TIGR01726">
    <property type="entry name" value="HEQRo_perm_3TM"/>
    <property type="match status" value="1"/>
</dbReference>
<dbReference type="Proteomes" id="UP000433050">
    <property type="component" value="Unassembled WGS sequence"/>
</dbReference>
<keyword evidence="6" id="KW-1003">Cell membrane</keyword>
<feature type="transmembrane region" description="Helical" evidence="11">
    <location>
        <begin position="93"/>
        <end position="112"/>
    </location>
</feature>
<feature type="transmembrane region" description="Helical" evidence="11">
    <location>
        <begin position="193"/>
        <end position="213"/>
    </location>
</feature>
<evidence type="ECO:0000256" key="4">
    <source>
        <dbReference type="ARBA" id="ARBA00016506"/>
    </source>
</evidence>
<dbReference type="InterPro" id="IPR010065">
    <property type="entry name" value="AA_ABC_transptr_permease_3TM"/>
</dbReference>
<evidence type="ECO:0000259" key="12">
    <source>
        <dbReference type="PROSITE" id="PS50928"/>
    </source>
</evidence>
<evidence type="ECO:0000256" key="7">
    <source>
        <dbReference type="ARBA" id="ARBA00022692"/>
    </source>
</evidence>
<dbReference type="CDD" id="cd06261">
    <property type="entry name" value="TM_PBP2"/>
    <property type="match status" value="1"/>
</dbReference>
<organism evidence="13 14">
    <name type="scientific">Starkeya nomas</name>
    <dbReference type="NCBI Taxonomy" id="2666134"/>
    <lineage>
        <taxon>Bacteria</taxon>
        <taxon>Pseudomonadati</taxon>
        <taxon>Pseudomonadota</taxon>
        <taxon>Alphaproteobacteria</taxon>
        <taxon>Hyphomicrobiales</taxon>
        <taxon>Xanthobacteraceae</taxon>
        <taxon>Starkeya</taxon>
    </lineage>
</organism>
<dbReference type="RefSeq" id="WP_144341924.1">
    <property type="nucleotide sequence ID" value="NZ_CACSAS010000001.1"/>
</dbReference>
<dbReference type="FunFam" id="1.10.3720.10:FF:000033">
    <property type="entry name" value="Polar amino acid ABC transporter permease"/>
    <property type="match status" value="1"/>
</dbReference>